<reference evidence="4" key="1">
    <citation type="submission" date="2016-10" db="EMBL/GenBank/DDBJ databases">
        <authorList>
            <person name="Varghese N."/>
            <person name="Submissions S."/>
        </authorList>
    </citation>
    <scope>NUCLEOTIDE SEQUENCE [LARGE SCALE GENOMIC DNA]</scope>
    <source>
        <strain evidence="4">DSM 13327</strain>
    </source>
</reference>
<evidence type="ECO:0000313" key="4">
    <source>
        <dbReference type="Proteomes" id="UP000199520"/>
    </source>
</evidence>
<accession>A0A1I4J586</accession>
<dbReference type="OrthoDB" id="5845122at2"/>
<dbReference type="PROSITE" id="PS51272">
    <property type="entry name" value="SLH"/>
    <property type="match status" value="1"/>
</dbReference>
<organism evidence="3 4">
    <name type="scientific">Pelosinus propionicus DSM 13327</name>
    <dbReference type="NCBI Taxonomy" id="1123291"/>
    <lineage>
        <taxon>Bacteria</taxon>
        <taxon>Bacillati</taxon>
        <taxon>Bacillota</taxon>
        <taxon>Negativicutes</taxon>
        <taxon>Selenomonadales</taxon>
        <taxon>Sporomusaceae</taxon>
        <taxon>Pelosinus</taxon>
    </lineage>
</organism>
<dbReference type="PANTHER" id="PTHR43308:SF1">
    <property type="entry name" value="OUTER MEMBRANE PROTEIN ALPHA"/>
    <property type="match status" value="1"/>
</dbReference>
<sequence length="372" mass="39918">MNKKLLKVAVTTALAASMAVPAFANPFSDVPAKHWSYDAVNKLAQAGVVEGYGDGTFRGDKTVTRYEMAQIVANAMTKSLNADQKATVDQLSKEFATELNTLGVKVEGMQDQIDKMVKISGDARVRYTNVEDENDKTDLRTRVSFDGNINDDVKYNARLSGTFQPNENNQNVGIKLDTANVSFNALGADATVGRQDVLLGSGIMFDDKMTGLGLQAGGLKLYAGNNTGTSDADSERMYAAEYGANIFGAKITADYLKNGDNKAYGINGSAPITSGVTALADYVKNDSNDADATAFGVKLNKLGLTVLHRDADAGVYNAYSSADVIALPTDQAIKGMEYQFDKSLTKNADLKVKYQDFDNMNARTSAAVNVKF</sequence>
<feature type="signal peptide" evidence="1">
    <location>
        <begin position="1"/>
        <end position="24"/>
    </location>
</feature>
<evidence type="ECO:0000313" key="3">
    <source>
        <dbReference type="EMBL" id="SFL61710.1"/>
    </source>
</evidence>
<keyword evidence="4" id="KW-1185">Reference proteome</keyword>
<name>A0A1I4J586_9FIRM</name>
<evidence type="ECO:0000256" key="1">
    <source>
        <dbReference type="SAM" id="SignalP"/>
    </source>
</evidence>
<dbReference type="InterPro" id="IPR051465">
    <property type="entry name" value="Cell_Envelope_Struct_Comp"/>
</dbReference>
<dbReference type="STRING" id="1123291.SAMN04490355_10116"/>
<gene>
    <name evidence="3" type="ORF">SAMN04490355_10116</name>
</gene>
<dbReference type="SUPFAM" id="SSF56935">
    <property type="entry name" value="Porins"/>
    <property type="match status" value="1"/>
</dbReference>
<evidence type="ECO:0000259" key="2">
    <source>
        <dbReference type="PROSITE" id="PS51272"/>
    </source>
</evidence>
<feature type="chain" id="PRO_5011670562" evidence="1">
    <location>
        <begin position="25"/>
        <end position="372"/>
    </location>
</feature>
<dbReference type="PANTHER" id="PTHR43308">
    <property type="entry name" value="OUTER MEMBRANE PROTEIN ALPHA-RELATED"/>
    <property type="match status" value="1"/>
</dbReference>
<feature type="domain" description="SLH" evidence="2">
    <location>
        <begin position="23"/>
        <end position="86"/>
    </location>
</feature>
<dbReference type="Pfam" id="PF00395">
    <property type="entry name" value="SLH"/>
    <property type="match status" value="1"/>
</dbReference>
<protein>
    <submittedName>
        <fullName evidence="3">S-layer homology domain-containing protein</fullName>
    </submittedName>
</protein>
<dbReference type="InterPro" id="IPR001119">
    <property type="entry name" value="SLH_dom"/>
</dbReference>
<proteinExistence type="predicted"/>
<dbReference type="EMBL" id="FOTS01000011">
    <property type="protein sequence ID" value="SFL61710.1"/>
    <property type="molecule type" value="Genomic_DNA"/>
</dbReference>
<dbReference type="Proteomes" id="UP000199520">
    <property type="component" value="Unassembled WGS sequence"/>
</dbReference>
<dbReference type="RefSeq" id="WP_090934637.1">
    <property type="nucleotide sequence ID" value="NZ_FOTS01000011.1"/>
</dbReference>
<keyword evidence="1" id="KW-0732">Signal</keyword>
<dbReference type="AlphaFoldDB" id="A0A1I4J586"/>